<proteinExistence type="predicted"/>
<comment type="caution">
    <text evidence="2">The sequence shown here is derived from an EMBL/GenBank/DDBJ whole genome shotgun (WGS) entry which is preliminary data.</text>
</comment>
<name>A0ABU4D6W1_9NOCA</name>
<dbReference type="RefSeq" id="WP_317534218.1">
    <property type="nucleotide sequence ID" value="NZ_JAWLKF010000020.1"/>
</dbReference>
<evidence type="ECO:0000313" key="2">
    <source>
        <dbReference type="EMBL" id="MDV6305473.1"/>
    </source>
</evidence>
<dbReference type="EMBL" id="JAWLKF010000020">
    <property type="protein sequence ID" value="MDV6305473.1"/>
    <property type="molecule type" value="Genomic_DNA"/>
</dbReference>
<feature type="compositionally biased region" description="Low complexity" evidence="1">
    <location>
        <begin position="247"/>
        <end position="256"/>
    </location>
</feature>
<keyword evidence="3" id="KW-1185">Reference proteome</keyword>
<accession>A0ABU4D6W1</accession>
<sequence length="315" mass="32793">MTQPGFNVEVASLDRNGDPGFVHARGSFYTSRSAAQFALTQAAALADTYEFDTVSVVIDAVGEGTSRRDVQFIGTPGELAADLTALPDYKNGVLRTVIPAPRNVTAAVAAIVEATPPLPDSAVDGPDAVAVLDVEVYSTRPGPIPNSRTDVGAYTPQDAHRIAEQLAADLGGTIEPMRNETVLRVTHSADVSDTDRIAAERSVQVRNLRANLSVLDPVADAEHITALAADLDELRARSRPAGRPDNTAAVSASVSTPSMAHAADVERSSTRPRGLVTPPTGRSSRAAQATSSTLHTAPAPTHTAAISRSADHGLG</sequence>
<protein>
    <submittedName>
        <fullName evidence="2">Uncharacterized protein</fullName>
    </submittedName>
</protein>
<dbReference type="Proteomes" id="UP001186104">
    <property type="component" value="Unassembled WGS sequence"/>
</dbReference>
<evidence type="ECO:0000313" key="3">
    <source>
        <dbReference type="Proteomes" id="UP001186104"/>
    </source>
</evidence>
<feature type="compositionally biased region" description="Low complexity" evidence="1">
    <location>
        <begin position="282"/>
        <end position="305"/>
    </location>
</feature>
<organism evidence="2 3">
    <name type="scientific">Rhodococcus cerastii</name>
    <dbReference type="NCBI Taxonomy" id="908616"/>
    <lineage>
        <taxon>Bacteria</taxon>
        <taxon>Bacillati</taxon>
        <taxon>Actinomycetota</taxon>
        <taxon>Actinomycetes</taxon>
        <taxon>Mycobacteriales</taxon>
        <taxon>Nocardiaceae</taxon>
        <taxon>Rhodococcus</taxon>
    </lineage>
</organism>
<feature type="region of interest" description="Disordered" evidence="1">
    <location>
        <begin position="237"/>
        <end position="315"/>
    </location>
</feature>
<gene>
    <name evidence="2" type="ORF">R3P93_23150</name>
</gene>
<reference evidence="2 3" key="1">
    <citation type="submission" date="2023-10" db="EMBL/GenBank/DDBJ databases">
        <title>Development of a sustainable strategy for remediation of hydrocarbon-contaminated territories based on the waste exchange concept.</title>
        <authorList>
            <person name="Krivoruchko A."/>
        </authorList>
    </citation>
    <scope>NUCLEOTIDE SEQUENCE [LARGE SCALE GENOMIC DNA]</scope>
    <source>
        <strain evidence="2 3">IEGM 1327</strain>
    </source>
</reference>
<evidence type="ECO:0000256" key="1">
    <source>
        <dbReference type="SAM" id="MobiDB-lite"/>
    </source>
</evidence>